<dbReference type="Pfam" id="PF08220">
    <property type="entry name" value="HTH_DeoR"/>
    <property type="match status" value="1"/>
</dbReference>
<dbReference type="InterPro" id="IPR018356">
    <property type="entry name" value="Tscrpt_reg_HTH_DeoR_CS"/>
</dbReference>
<dbReference type="GO" id="GO:0003700">
    <property type="term" value="F:DNA-binding transcription factor activity"/>
    <property type="evidence" value="ECO:0007669"/>
    <property type="project" value="InterPro"/>
</dbReference>
<dbReference type="RefSeq" id="WP_118923456.1">
    <property type="nucleotide sequence ID" value="NZ_QWEG01000013.1"/>
</dbReference>
<sequence length="261" mass="29012">MSNVPENRRKKIVSILEESDYAEVSQLSTQFRVSEMTIRRDLEFLEKAGDVIRVYGGVKLKTKRVHEASIEKRLNTNKAEKMAIAREASKLIEDGDVIAFDASTTAYEVSKLIKTKKKLTVVTNNISIAIELSDAEDVTVILLGGFLRGKSLSLVGASLRKYLQSIFIDKAFISSKALNFTEGLTDATIDEGEAKQALIGKSSQVIVLVDHTKLGKLAFFEVCKKDKIDKIITDELETLLPDQEECIECYLSHGIPVIRAK</sequence>
<dbReference type="OrthoDB" id="9797223at2"/>
<evidence type="ECO:0000259" key="4">
    <source>
        <dbReference type="PROSITE" id="PS51000"/>
    </source>
</evidence>
<dbReference type="PANTHER" id="PTHR30363">
    <property type="entry name" value="HTH-TYPE TRANSCRIPTIONAL REGULATOR SRLR-RELATED"/>
    <property type="match status" value="1"/>
</dbReference>
<accession>A0A417YQ20</accession>
<dbReference type="InterPro" id="IPR037171">
    <property type="entry name" value="NagB/RpiA_transferase-like"/>
</dbReference>
<dbReference type="SMART" id="SM00420">
    <property type="entry name" value="HTH_DEOR"/>
    <property type="match status" value="1"/>
</dbReference>
<dbReference type="PANTHER" id="PTHR30363:SF44">
    <property type="entry name" value="AGA OPERON TRANSCRIPTIONAL REPRESSOR-RELATED"/>
    <property type="match status" value="1"/>
</dbReference>
<dbReference type="SMART" id="SM01134">
    <property type="entry name" value="DeoRC"/>
    <property type="match status" value="1"/>
</dbReference>
<dbReference type="Gene3D" id="3.40.50.1360">
    <property type="match status" value="1"/>
</dbReference>
<dbReference type="Gene3D" id="1.10.10.10">
    <property type="entry name" value="Winged helix-like DNA-binding domain superfamily/Winged helix DNA-binding domain"/>
    <property type="match status" value="1"/>
</dbReference>
<evidence type="ECO:0000256" key="2">
    <source>
        <dbReference type="ARBA" id="ARBA00023125"/>
    </source>
</evidence>
<proteinExistence type="predicted"/>
<dbReference type="InterPro" id="IPR014036">
    <property type="entry name" value="DeoR-like_C"/>
</dbReference>
<dbReference type="EMBL" id="QWEG01000013">
    <property type="protein sequence ID" value="RHW35769.1"/>
    <property type="molecule type" value="Genomic_DNA"/>
</dbReference>
<comment type="caution">
    <text evidence="5">The sequence shown here is derived from an EMBL/GenBank/DDBJ whole genome shotgun (WGS) entry which is preliminary data.</text>
</comment>
<keyword evidence="3" id="KW-0804">Transcription</keyword>
<dbReference type="SUPFAM" id="SSF100950">
    <property type="entry name" value="NagB/RpiA/CoA transferase-like"/>
    <property type="match status" value="1"/>
</dbReference>
<dbReference type="PROSITE" id="PS00894">
    <property type="entry name" value="HTH_DEOR_1"/>
    <property type="match status" value="1"/>
</dbReference>
<keyword evidence="1" id="KW-0805">Transcription regulation</keyword>
<keyword evidence="2" id="KW-0238">DNA-binding</keyword>
<dbReference type="PROSITE" id="PS51000">
    <property type="entry name" value="HTH_DEOR_2"/>
    <property type="match status" value="1"/>
</dbReference>
<evidence type="ECO:0000313" key="5">
    <source>
        <dbReference type="EMBL" id="RHW35769.1"/>
    </source>
</evidence>
<reference evidence="5 6" key="1">
    <citation type="journal article" date="2017" name="Int. J. Syst. Evol. Microbiol.">
        <title>Bacillus notoginsengisoli sp. nov., a novel bacterium isolated from the rhizosphere of Panax notoginseng.</title>
        <authorList>
            <person name="Zhang M.Y."/>
            <person name="Cheng J."/>
            <person name="Cai Y."/>
            <person name="Zhang T.Y."/>
            <person name="Wu Y.Y."/>
            <person name="Manikprabhu D."/>
            <person name="Li W.J."/>
            <person name="Zhang Y.X."/>
        </authorList>
    </citation>
    <scope>NUCLEOTIDE SEQUENCE [LARGE SCALE GENOMIC DNA]</scope>
    <source>
        <strain evidence="5 6">JCM 30743</strain>
    </source>
</reference>
<organism evidence="5 6">
    <name type="scientific">Neobacillus notoginsengisoli</name>
    <dbReference type="NCBI Taxonomy" id="1578198"/>
    <lineage>
        <taxon>Bacteria</taxon>
        <taxon>Bacillati</taxon>
        <taxon>Bacillota</taxon>
        <taxon>Bacilli</taxon>
        <taxon>Bacillales</taxon>
        <taxon>Bacillaceae</taxon>
        <taxon>Neobacillus</taxon>
    </lineage>
</organism>
<dbReference type="InterPro" id="IPR001034">
    <property type="entry name" value="DeoR_HTH"/>
</dbReference>
<dbReference type="GO" id="GO:0003677">
    <property type="term" value="F:DNA binding"/>
    <property type="evidence" value="ECO:0007669"/>
    <property type="project" value="UniProtKB-KW"/>
</dbReference>
<dbReference type="AlphaFoldDB" id="A0A417YQ20"/>
<protein>
    <submittedName>
        <fullName evidence="5">DeoR/GlpR transcriptional regulator</fullName>
    </submittedName>
</protein>
<dbReference type="SUPFAM" id="SSF46785">
    <property type="entry name" value="Winged helix' DNA-binding domain"/>
    <property type="match status" value="1"/>
</dbReference>
<gene>
    <name evidence="5" type="ORF">D1B31_19020</name>
</gene>
<feature type="domain" description="HTH deoR-type" evidence="4">
    <location>
        <begin position="5"/>
        <end position="60"/>
    </location>
</feature>
<dbReference type="InterPro" id="IPR036388">
    <property type="entry name" value="WH-like_DNA-bd_sf"/>
</dbReference>
<evidence type="ECO:0000256" key="3">
    <source>
        <dbReference type="ARBA" id="ARBA00023163"/>
    </source>
</evidence>
<dbReference type="Pfam" id="PF00455">
    <property type="entry name" value="DeoRC"/>
    <property type="match status" value="1"/>
</dbReference>
<dbReference type="Proteomes" id="UP000284416">
    <property type="component" value="Unassembled WGS sequence"/>
</dbReference>
<evidence type="ECO:0000256" key="1">
    <source>
        <dbReference type="ARBA" id="ARBA00023015"/>
    </source>
</evidence>
<evidence type="ECO:0000313" key="6">
    <source>
        <dbReference type="Proteomes" id="UP000284416"/>
    </source>
</evidence>
<keyword evidence="6" id="KW-1185">Reference proteome</keyword>
<dbReference type="InterPro" id="IPR036390">
    <property type="entry name" value="WH_DNA-bd_sf"/>
</dbReference>
<dbReference type="InterPro" id="IPR050313">
    <property type="entry name" value="Carb_Metab_HTH_regulators"/>
</dbReference>
<name>A0A417YQ20_9BACI</name>
<dbReference type="PRINTS" id="PR00037">
    <property type="entry name" value="HTHLACR"/>
</dbReference>